<dbReference type="EMBL" id="CAJVCH010512347">
    <property type="protein sequence ID" value="CAG7821478.1"/>
    <property type="molecule type" value="Genomic_DNA"/>
</dbReference>
<sequence length="164" mass="18543">MCAASEKSLRGSQKAIKGKFTKIETDLNNQNNAKLSQVRHDALLSSLNNYWTQIETIHEHLFPFLADAATEDAQNQEYNVMYDRHRDLLEQLEMLKPSAAPNTTKVKVKLPDLEVPSFSGELENWNSFHDLFVAAVHNRSHLPDSQKLQYLKSSLKNGADSSST</sequence>
<dbReference type="Pfam" id="PF03564">
    <property type="entry name" value="DUF1759"/>
    <property type="match status" value="1"/>
</dbReference>
<dbReference type="InterPro" id="IPR005312">
    <property type="entry name" value="DUF1759"/>
</dbReference>
<dbReference type="AlphaFoldDB" id="A0A8J2LF58"/>
<dbReference type="Proteomes" id="UP000708208">
    <property type="component" value="Unassembled WGS sequence"/>
</dbReference>
<dbReference type="OrthoDB" id="8052806at2759"/>
<protein>
    <submittedName>
        <fullName evidence="1">Uncharacterized protein</fullName>
    </submittedName>
</protein>
<keyword evidence="2" id="KW-1185">Reference proteome</keyword>
<reference evidence="1" key="1">
    <citation type="submission" date="2021-06" db="EMBL/GenBank/DDBJ databases">
        <authorList>
            <person name="Hodson N. C."/>
            <person name="Mongue J. A."/>
            <person name="Jaron S. K."/>
        </authorList>
    </citation>
    <scope>NUCLEOTIDE SEQUENCE</scope>
</reference>
<gene>
    <name evidence="1" type="ORF">AFUS01_LOCUS31813</name>
</gene>
<proteinExistence type="predicted"/>
<name>A0A8J2LF58_9HEXA</name>
<evidence type="ECO:0000313" key="2">
    <source>
        <dbReference type="Proteomes" id="UP000708208"/>
    </source>
</evidence>
<comment type="caution">
    <text evidence="1">The sequence shown here is derived from an EMBL/GenBank/DDBJ whole genome shotgun (WGS) entry which is preliminary data.</text>
</comment>
<accession>A0A8J2LF58</accession>
<evidence type="ECO:0000313" key="1">
    <source>
        <dbReference type="EMBL" id="CAG7821478.1"/>
    </source>
</evidence>
<organism evidence="1 2">
    <name type="scientific">Allacma fusca</name>
    <dbReference type="NCBI Taxonomy" id="39272"/>
    <lineage>
        <taxon>Eukaryota</taxon>
        <taxon>Metazoa</taxon>
        <taxon>Ecdysozoa</taxon>
        <taxon>Arthropoda</taxon>
        <taxon>Hexapoda</taxon>
        <taxon>Collembola</taxon>
        <taxon>Symphypleona</taxon>
        <taxon>Sminthuridae</taxon>
        <taxon>Allacma</taxon>
    </lineage>
</organism>